<keyword evidence="2" id="KW-1185">Reference proteome</keyword>
<dbReference type="OrthoDB" id="9148269at2"/>
<reference evidence="1 2" key="1">
    <citation type="submission" date="2019-08" db="EMBL/GenBank/DDBJ databases">
        <title>Draft genome analysis of Rheinheimera tangshanensis isolated from the roots of fresh rice plants (Oryza sativa).</title>
        <authorList>
            <person name="Yu Q."/>
            <person name="Qi Y."/>
            <person name="Zhang H."/>
            <person name="Pu J."/>
        </authorList>
    </citation>
    <scope>NUCLEOTIDE SEQUENCE [LARGE SCALE GENOMIC DNA]</scope>
    <source>
        <strain evidence="1 2">JA3-B52</strain>
    </source>
</reference>
<sequence length="363" mass="42415">MASNKNQHYVPQCYLRQFAVDNSTSAINLFNIDREIFINSASLKKQCSKSYFYGDDLELERALQPIEGRYADIVREITRPNYHLTDEHRKFLIFFWRLQYMRTEAASRRSIEMTDGMREVAGLEPQEFKLEMKEAVQLSMRNFVKARFVMNDLKVCLIKNKTKIDFITSDDPAVLTNKWHFLDKRTSGSNFGLGSAGVIILLPITPRILCIGFDSDVYSIPHNKGWVDVKSEREIAIFNEHQYLSSRANIFYQDKYSQEQILASFTLLKNRRPKVRHKIHYAILDEKFDGYKRFKVVDWREATKHQESIIHTEMINPIPSAWPNTIEWKRKGFVYTNGSGVGYIRESGINPATDHDFVKECAR</sequence>
<dbReference type="EMBL" id="VRLR01000005">
    <property type="protein sequence ID" value="TXK80824.1"/>
    <property type="molecule type" value="Genomic_DNA"/>
</dbReference>
<dbReference type="RefSeq" id="WP_147904268.1">
    <property type="nucleotide sequence ID" value="NZ_BAAAGC010000013.1"/>
</dbReference>
<dbReference type="Pfam" id="PF14022">
    <property type="entry name" value="DUF4238"/>
    <property type="match status" value="1"/>
</dbReference>
<comment type="caution">
    <text evidence="1">The sequence shown here is derived from an EMBL/GenBank/DDBJ whole genome shotgun (WGS) entry which is preliminary data.</text>
</comment>
<proteinExistence type="predicted"/>
<name>A0A5C8LWS2_9GAMM</name>
<accession>A0A5C8LWS2</accession>
<dbReference type="InterPro" id="IPR025332">
    <property type="entry name" value="DUF4238"/>
</dbReference>
<dbReference type="Proteomes" id="UP000321814">
    <property type="component" value="Unassembled WGS sequence"/>
</dbReference>
<dbReference type="AlphaFoldDB" id="A0A5C8LWS2"/>
<protein>
    <submittedName>
        <fullName evidence="1">DUF4238 domain-containing protein</fullName>
    </submittedName>
</protein>
<evidence type="ECO:0000313" key="1">
    <source>
        <dbReference type="EMBL" id="TXK80824.1"/>
    </source>
</evidence>
<organism evidence="1 2">
    <name type="scientific">Rheinheimera tangshanensis</name>
    <dbReference type="NCBI Taxonomy" id="400153"/>
    <lineage>
        <taxon>Bacteria</taxon>
        <taxon>Pseudomonadati</taxon>
        <taxon>Pseudomonadota</taxon>
        <taxon>Gammaproteobacteria</taxon>
        <taxon>Chromatiales</taxon>
        <taxon>Chromatiaceae</taxon>
        <taxon>Rheinheimera</taxon>
    </lineage>
</organism>
<evidence type="ECO:0000313" key="2">
    <source>
        <dbReference type="Proteomes" id="UP000321814"/>
    </source>
</evidence>
<gene>
    <name evidence="1" type="ORF">FU839_10255</name>
</gene>